<gene>
    <name evidence="1" type="ORF">IX84_05710</name>
</gene>
<proteinExistence type="predicted"/>
<evidence type="ECO:0000313" key="2">
    <source>
        <dbReference type="Proteomes" id="UP000029736"/>
    </source>
</evidence>
<evidence type="ECO:0000313" key="1">
    <source>
        <dbReference type="EMBL" id="KGE89242.1"/>
    </source>
</evidence>
<comment type="caution">
    <text evidence="1">The sequence shown here is derived from an EMBL/GenBank/DDBJ whole genome shotgun (WGS) entry which is preliminary data.</text>
</comment>
<dbReference type="OrthoDB" id="1492311at2"/>
<sequence length="271" mass="31018">MDLPIYISKKGTKVVAATELHQALQLTDHHYATNVKRWITDIYEFRDDIRRPEKLRDFANRKTKGNPILKDYYLTVELAKLICLSSKSKVKLKYAKLLSHTESEEAQANTARLNEEDVMRVLELTKAMSMVSCQEAAEKSHLKVYEARNGGQTANWWKYRAEVLGYSATGLRRKLMAMGKPAQGKTQRQMLLQLDAYELIRTAVIDQFMAMGKTKTFACSMGDLAKRFAKELRIEVQDDREGMASLFAPRANDRLVREIRSFEPKVSAMTA</sequence>
<dbReference type="EMBL" id="JPOS01000012">
    <property type="protein sequence ID" value="KGE89242.1"/>
    <property type="molecule type" value="Genomic_DNA"/>
</dbReference>
<reference evidence="1 2" key="1">
    <citation type="journal article" date="2014" name="Int. J. Syst. Evol. Microbiol.">
        <title>Phaeodactylibacter xiamenensis gen. nov., sp. nov., a member of the family Saprospiraceae isolated from the marine alga Phaeodactylum tricornutum.</title>
        <authorList>
            <person name="Chen Z.Jr."/>
            <person name="Lei X."/>
            <person name="Lai Q."/>
            <person name="Li Y."/>
            <person name="Zhang B."/>
            <person name="Zhang J."/>
            <person name="Zhang H."/>
            <person name="Yang L."/>
            <person name="Zheng W."/>
            <person name="Tian Y."/>
            <person name="Yu Z."/>
            <person name="Xu H.Jr."/>
            <person name="Zheng T."/>
        </authorList>
    </citation>
    <scope>NUCLEOTIDE SEQUENCE [LARGE SCALE GENOMIC DNA]</scope>
    <source>
        <strain evidence="1 2">KD52</strain>
    </source>
</reference>
<name>A0A098SDY9_9BACT</name>
<keyword evidence="2" id="KW-1185">Reference proteome</keyword>
<organism evidence="1 2">
    <name type="scientific">Phaeodactylibacter xiamenensis</name>
    <dbReference type="NCBI Taxonomy" id="1524460"/>
    <lineage>
        <taxon>Bacteria</taxon>
        <taxon>Pseudomonadati</taxon>
        <taxon>Bacteroidota</taxon>
        <taxon>Saprospiria</taxon>
        <taxon>Saprospirales</taxon>
        <taxon>Haliscomenobacteraceae</taxon>
        <taxon>Phaeodactylibacter</taxon>
    </lineage>
</organism>
<dbReference type="AlphaFoldDB" id="A0A098SDY9"/>
<protein>
    <submittedName>
        <fullName evidence="1">Uncharacterized protein</fullName>
    </submittedName>
</protein>
<dbReference type="Proteomes" id="UP000029736">
    <property type="component" value="Unassembled WGS sequence"/>
</dbReference>
<accession>A0A098SDY9</accession>
<dbReference type="RefSeq" id="WP_044217207.1">
    <property type="nucleotide sequence ID" value="NZ_JBKAGJ010000001.1"/>
</dbReference>